<evidence type="ECO:0000256" key="1">
    <source>
        <dbReference type="SAM" id="MobiDB-lite"/>
    </source>
</evidence>
<feature type="compositionally biased region" description="Basic and acidic residues" evidence="1">
    <location>
        <begin position="68"/>
        <end position="93"/>
    </location>
</feature>
<sequence>MCDRSFDAAVKRSVLVQSQFDGREWCCTLQEEVEAFMRVGHSKRRASAACGPHKKIPSHTCPSLMSNKKKDSQKETRGPRGEGDQGPRGERRTRGAPWRRRPGAPWRRRPGAPWRRRPGAPVEKRQGPRAKETRGPKEERKEVHSLCPEEGPGLSQTRTKPRHSEGHKAVRAAPNEQAEQRPVREETEKTTITRSNP</sequence>
<proteinExistence type="predicted"/>
<feature type="compositionally biased region" description="Basic and acidic residues" evidence="1">
    <location>
        <begin position="178"/>
        <end position="191"/>
    </location>
</feature>
<evidence type="ECO:0000313" key="2">
    <source>
        <dbReference type="EMBL" id="CAL1609002.1"/>
    </source>
</evidence>
<keyword evidence="3" id="KW-1185">Reference proteome</keyword>
<feature type="compositionally biased region" description="Basic residues" evidence="1">
    <location>
        <begin position="97"/>
        <end position="118"/>
    </location>
</feature>
<dbReference type="EMBL" id="OZ035828">
    <property type="protein sequence ID" value="CAL1609002.1"/>
    <property type="molecule type" value="Genomic_DNA"/>
</dbReference>
<accession>A0AAV2M6L5</accession>
<gene>
    <name evidence="2" type="ORF">KC01_LOCUS35831</name>
</gene>
<feature type="compositionally biased region" description="Basic and acidic residues" evidence="1">
    <location>
        <begin position="122"/>
        <end position="144"/>
    </location>
</feature>
<feature type="region of interest" description="Disordered" evidence="1">
    <location>
        <begin position="44"/>
        <end position="197"/>
    </location>
</feature>
<reference evidence="2 3" key="1">
    <citation type="submission" date="2024-04" db="EMBL/GenBank/DDBJ databases">
        <authorList>
            <person name="Waldvogel A.-M."/>
            <person name="Schoenle A."/>
        </authorList>
    </citation>
    <scope>NUCLEOTIDE SEQUENCE [LARGE SCALE GENOMIC DNA]</scope>
</reference>
<feature type="compositionally biased region" description="Basic residues" evidence="1">
    <location>
        <begin position="44"/>
        <end position="57"/>
    </location>
</feature>
<protein>
    <submittedName>
        <fullName evidence="2">Uncharacterized protein</fullName>
    </submittedName>
</protein>
<dbReference type="AlphaFoldDB" id="A0AAV2M6L5"/>
<dbReference type="Proteomes" id="UP001497482">
    <property type="component" value="Chromosome 6"/>
</dbReference>
<organism evidence="2 3">
    <name type="scientific">Knipowitschia caucasica</name>
    <name type="common">Caucasian dwarf goby</name>
    <name type="synonym">Pomatoschistus caucasicus</name>
    <dbReference type="NCBI Taxonomy" id="637954"/>
    <lineage>
        <taxon>Eukaryota</taxon>
        <taxon>Metazoa</taxon>
        <taxon>Chordata</taxon>
        <taxon>Craniata</taxon>
        <taxon>Vertebrata</taxon>
        <taxon>Euteleostomi</taxon>
        <taxon>Actinopterygii</taxon>
        <taxon>Neopterygii</taxon>
        <taxon>Teleostei</taxon>
        <taxon>Neoteleostei</taxon>
        <taxon>Acanthomorphata</taxon>
        <taxon>Gobiaria</taxon>
        <taxon>Gobiiformes</taxon>
        <taxon>Gobioidei</taxon>
        <taxon>Gobiidae</taxon>
        <taxon>Gobiinae</taxon>
        <taxon>Knipowitschia</taxon>
    </lineage>
</organism>
<evidence type="ECO:0000313" key="3">
    <source>
        <dbReference type="Proteomes" id="UP001497482"/>
    </source>
</evidence>
<name>A0AAV2M6L5_KNICA</name>